<dbReference type="RefSeq" id="WP_056942801.1">
    <property type="nucleotide sequence ID" value="NZ_AZCX01000007.1"/>
</dbReference>
<evidence type="ECO:0000313" key="6">
    <source>
        <dbReference type="EMBL" id="KRK47647.1"/>
    </source>
</evidence>
<comment type="caution">
    <text evidence="6">The sequence shown here is derived from an EMBL/GenBank/DDBJ whole genome shotgun (WGS) entry which is preliminary data.</text>
</comment>
<gene>
    <name evidence="6" type="ORF">FC96_GL002370</name>
</gene>
<evidence type="ECO:0000259" key="5">
    <source>
        <dbReference type="Pfam" id="PF00413"/>
    </source>
</evidence>
<dbReference type="EMBL" id="AZCX01000007">
    <property type="protein sequence ID" value="KRK47647.1"/>
    <property type="molecule type" value="Genomic_DNA"/>
</dbReference>
<feature type="domain" description="Peptidase M10 metallopeptidase" evidence="5">
    <location>
        <begin position="217"/>
        <end position="262"/>
    </location>
</feature>
<keyword evidence="3" id="KW-0378">Hydrolase</keyword>
<keyword evidence="1" id="KW-0645">Protease</keyword>
<evidence type="ECO:0000256" key="2">
    <source>
        <dbReference type="ARBA" id="ARBA00022723"/>
    </source>
</evidence>
<reference evidence="6 7" key="1">
    <citation type="journal article" date="2015" name="Genome Announc.">
        <title>Expanding the biotechnology potential of lactobacilli through comparative genomics of 213 strains and associated genera.</title>
        <authorList>
            <person name="Sun Z."/>
            <person name="Harris H.M."/>
            <person name="McCann A."/>
            <person name="Guo C."/>
            <person name="Argimon S."/>
            <person name="Zhang W."/>
            <person name="Yang X."/>
            <person name="Jeffery I.B."/>
            <person name="Cooney J.C."/>
            <person name="Kagawa T.F."/>
            <person name="Liu W."/>
            <person name="Song Y."/>
            <person name="Salvetti E."/>
            <person name="Wrobel A."/>
            <person name="Rasinkangas P."/>
            <person name="Parkhill J."/>
            <person name="Rea M.C."/>
            <person name="O'Sullivan O."/>
            <person name="Ritari J."/>
            <person name="Douillard F.P."/>
            <person name="Paul Ross R."/>
            <person name="Yang R."/>
            <person name="Briner A.E."/>
            <person name="Felis G.E."/>
            <person name="de Vos W.M."/>
            <person name="Barrangou R."/>
            <person name="Klaenhammer T.R."/>
            <person name="Caufield P.W."/>
            <person name="Cui Y."/>
            <person name="Zhang H."/>
            <person name="O'Toole P.W."/>
        </authorList>
    </citation>
    <scope>NUCLEOTIDE SEQUENCE [LARGE SCALE GENOMIC DNA]</scope>
    <source>
        <strain evidence="6 7">JCM 15530</strain>
    </source>
</reference>
<name>A0A0R1HML6_9LACO</name>
<dbReference type="OrthoDB" id="2328200at2"/>
<dbReference type="GO" id="GO:0004222">
    <property type="term" value="F:metalloendopeptidase activity"/>
    <property type="evidence" value="ECO:0007669"/>
    <property type="project" value="InterPro"/>
</dbReference>
<keyword evidence="4" id="KW-0862">Zinc</keyword>
<evidence type="ECO:0000313" key="7">
    <source>
        <dbReference type="Proteomes" id="UP000050911"/>
    </source>
</evidence>
<proteinExistence type="predicted"/>
<dbReference type="STRING" id="1302272.FC96_GL002370"/>
<keyword evidence="2" id="KW-0479">Metal-binding</keyword>
<dbReference type="AlphaFoldDB" id="A0A0R1HML6"/>
<organism evidence="6 7">
    <name type="scientific">Secundilactobacillus kimchicus JCM 15530</name>
    <dbReference type="NCBI Taxonomy" id="1302272"/>
    <lineage>
        <taxon>Bacteria</taxon>
        <taxon>Bacillati</taxon>
        <taxon>Bacillota</taxon>
        <taxon>Bacilli</taxon>
        <taxon>Lactobacillales</taxon>
        <taxon>Lactobacillaceae</taxon>
        <taxon>Secundilactobacillus</taxon>
    </lineage>
</organism>
<dbReference type="GO" id="GO:0006508">
    <property type="term" value="P:proteolysis"/>
    <property type="evidence" value="ECO:0007669"/>
    <property type="project" value="UniProtKB-KW"/>
</dbReference>
<dbReference type="SUPFAM" id="SSF55486">
    <property type="entry name" value="Metalloproteases ('zincins'), catalytic domain"/>
    <property type="match status" value="1"/>
</dbReference>
<keyword evidence="7" id="KW-1185">Reference proteome</keyword>
<dbReference type="InterPro" id="IPR024079">
    <property type="entry name" value="MetalloPept_cat_dom_sf"/>
</dbReference>
<dbReference type="InterPro" id="IPR001818">
    <property type="entry name" value="Pept_M10_metallopeptidase"/>
</dbReference>
<dbReference type="Proteomes" id="UP000050911">
    <property type="component" value="Unassembled WGS sequence"/>
</dbReference>
<dbReference type="GO" id="GO:0031012">
    <property type="term" value="C:extracellular matrix"/>
    <property type="evidence" value="ECO:0007669"/>
    <property type="project" value="InterPro"/>
</dbReference>
<evidence type="ECO:0000256" key="1">
    <source>
        <dbReference type="ARBA" id="ARBA00022670"/>
    </source>
</evidence>
<sequence>MKTASSHSILSALTRGAVIGLAAMSFTSFTGGTTGHAASLTPSASVLKQSANYYRTHKASLAKRYRFDYSAQTSMGKTGLTKVYIATSNTDVKKSVNLAMGYWNHKLGHTIFKLGTKQSHTMTVNLSTAKASAADRSDAWWLPAKRLTQIRSSEFATETTTLRNAMMNHSEVAVINQANRNIDAYAKRVAGDANATTLIATYRAKEVANAKQQLTAELNNINQNSLDRRARVFEYADTLAHEFGHSLGLKHSPNKTDLMYWQSGSSKFYNYDAVKNSTTGFNLISPTDKNRAKLAIKIHQALA</sequence>
<dbReference type="Pfam" id="PF00413">
    <property type="entry name" value="Peptidase_M10"/>
    <property type="match status" value="1"/>
</dbReference>
<evidence type="ECO:0000256" key="3">
    <source>
        <dbReference type="ARBA" id="ARBA00022801"/>
    </source>
</evidence>
<dbReference type="Gene3D" id="3.40.390.10">
    <property type="entry name" value="Collagenase (Catalytic Domain)"/>
    <property type="match status" value="1"/>
</dbReference>
<accession>A0A0R1HML6</accession>
<evidence type="ECO:0000256" key="4">
    <source>
        <dbReference type="ARBA" id="ARBA00022833"/>
    </source>
</evidence>
<dbReference type="GO" id="GO:0008270">
    <property type="term" value="F:zinc ion binding"/>
    <property type="evidence" value="ECO:0007669"/>
    <property type="project" value="InterPro"/>
</dbReference>
<protein>
    <recommendedName>
        <fullName evidence="5">Peptidase M10 metallopeptidase domain-containing protein</fullName>
    </recommendedName>
</protein>
<dbReference type="PATRIC" id="fig|1302272.5.peg.2421"/>